<dbReference type="EMBL" id="AAPH01000034">
    <property type="protein sequence ID" value="EAS41475.1"/>
    <property type="molecule type" value="Genomic_DNA"/>
</dbReference>
<feature type="domain" description="GIY-YIG" evidence="2">
    <location>
        <begin position="24"/>
        <end position="100"/>
    </location>
</feature>
<dbReference type="InterPro" id="IPR035901">
    <property type="entry name" value="GIY-YIG_endonuc_sf"/>
</dbReference>
<dbReference type="InterPro" id="IPR000305">
    <property type="entry name" value="GIY-YIG_endonuc"/>
</dbReference>
<comment type="caution">
    <text evidence="3">The sequence shown here is derived from an EMBL/GenBank/DDBJ whole genome shotgun (WGS) entry which is preliminary data.</text>
</comment>
<dbReference type="InterPro" id="IPR050190">
    <property type="entry name" value="UPF0213_domain"/>
</dbReference>
<dbReference type="AlphaFoldDB" id="Q1YYT3"/>
<protein>
    <recommendedName>
        <fullName evidence="2">GIY-YIG domain-containing protein</fullName>
    </recommendedName>
</protein>
<evidence type="ECO:0000256" key="1">
    <source>
        <dbReference type="ARBA" id="ARBA00007435"/>
    </source>
</evidence>
<evidence type="ECO:0000259" key="2">
    <source>
        <dbReference type="PROSITE" id="PS50164"/>
    </source>
</evidence>
<gene>
    <name evidence="3" type="ORF">P3TCK_06847</name>
</gene>
<name>Q1YYT3_9GAMM</name>
<dbReference type="PROSITE" id="PS50164">
    <property type="entry name" value="GIY_YIG"/>
    <property type="match status" value="1"/>
</dbReference>
<dbReference type="CDD" id="cd10456">
    <property type="entry name" value="GIY-YIG_UPF0213"/>
    <property type="match status" value="1"/>
</dbReference>
<dbReference type="SUPFAM" id="SSF82771">
    <property type="entry name" value="GIY-YIG endonuclease"/>
    <property type="match status" value="1"/>
</dbReference>
<dbReference type="RefSeq" id="WP_006229383.1">
    <property type="nucleotide sequence ID" value="NZ_CH724134.1"/>
</dbReference>
<sequence>MKNQDVIPPEDVDNKLASLDNQQSIWSVYLIRTVSNTLYCGVTTDVQRRYTEHQSGKKGAKYLKGKGPLTLAWYEEVGDKRLAMQIEYRIKQLPKIQKEAIITQHLNVKMLIP</sequence>
<evidence type="ECO:0000313" key="3">
    <source>
        <dbReference type="EMBL" id="EAS41475.1"/>
    </source>
</evidence>
<accession>Q1YYT3</accession>
<dbReference type="HOGENOM" id="CLU_135650_0_1_6"/>
<dbReference type="Proteomes" id="UP000003789">
    <property type="component" value="Unassembled WGS sequence"/>
</dbReference>
<comment type="similarity">
    <text evidence="1">Belongs to the UPF0213 family.</text>
</comment>
<dbReference type="Pfam" id="PF01541">
    <property type="entry name" value="GIY-YIG"/>
    <property type="match status" value="1"/>
</dbReference>
<proteinExistence type="inferred from homology"/>
<reference evidence="3 4" key="1">
    <citation type="submission" date="2006-03" db="EMBL/GenBank/DDBJ databases">
        <authorList>
            <person name="Bartlett D.H."/>
            <person name="Valle G."/>
            <person name="Lauro F.M."/>
            <person name="Vezzi A."/>
            <person name="Simonato F."/>
            <person name="Eloe E."/>
            <person name="Vitulo N."/>
            <person name="Stratton T.K."/>
            <person name="D'angelo M."/>
            <person name="Ferriera S."/>
            <person name="Johnson J."/>
            <person name="Kravitz S."/>
            <person name="Beeson K."/>
            <person name="Sutton G."/>
            <person name="Rogers Y."/>
            <person name="Friedman R."/>
            <person name="Frazier M."/>
            <person name="Venter J.C."/>
        </authorList>
    </citation>
    <scope>NUCLEOTIDE SEQUENCE [LARGE SCALE GENOMIC DNA]</scope>
    <source>
        <strain evidence="3 4">3TCK</strain>
    </source>
</reference>
<dbReference type="Gene3D" id="3.40.1440.10">
    <property type="entry name" value="GIY-YIG endonuclease"/>
    <property type="match status" value="1"/>
</dbReference>
<evidence type="ECO:0000313" key="4">
    <source>
        <dbReference type="Proteomes" id="UP000003789"/>
    </source>
</evidence>
<organism evidence="3 4">
    <name type="scientific">Photobacterium profundum 3TCK</name>
    <dbReference type="NCBI Taxonomy" id="314280"/>
    <lineage>
        <taxon>Bacteria</taxon>
        <taxon>Pseudomonadati</taxon>
        <taxon>Pseudomonadota</taxon>
        <taxon>Gammaproteobacteria</taxon>
        <taxon>Vibrionales</taxon>
        <taxon>Vibrionaceae</taxon>
        <taxon>Photobacterium</taxon>
    </lineage>
</organism>
<dbReference type="PANTHER" id="PTHR34477:SF1">
    <property type="entry name" value="UPF0213 PROTEIN YHBQ"/>
    <property type="match status" value="1"/>
</dbReference>
<dbReference type="PANTHER" id="PTHR34477">
    <property type="entry name" value="UPF0213 PROTEIN YHBQ"/>
    <property type="match status" value="1"/>
</dbReference>